<evidence type="ECO:0000313" key="7">
    <source>
        <dbReference type="EMBL" id="QQS98702.1"/>
    </source>
</evidence>
<comment type="similarity">
    <text evidence="2 6">Belongs to the trans-sulfuration enzymes family.</text>
</comment>
<dbReference type="InterPro" id="IPR015424">
    <property type="entry name" value="PyrdxlP-dep_Trfase"/>
</dbReference>
<keyword evidence="3" id="KW-0808">Transferase</keyword>
<dbReference type="InterPro" id="IPR054542">
    <property type="entry name" value="Cys_met_metab_PP"/>
</dbReference>
<evidence type="ECO:0000256" key="6">
    <source>
        <dbReference type="RuleBase" id="RU362118"/>
    </source>
</evidence>
<dbReference type="NCBIfam" id="TIGR01326">
    <property type="entry name" value="OAH_OAS_sulfhy"/>
    <property type="match status" value="1"/>
</dbReference>
<name>A0A974NJF9_PERPY</name>
<accession>A0A974NJF9</accession>
<keyword evidence="4 5" id="KW-0663">Pyridoxal phosphate</keyword>
<dbReference type="GO" id="GO:0019346">
    <property type="term" value="P:transsulfuration"/>
    <property type="evidence" value="ECO:0007669"/>
    <property type="project" value="InterPro"/>
</dbReference>
<dbReference type="GO" id="GO:0030170">
    <property type="term" value="F:pyridoxal phosphate binding"/>
    <property type="evidence" value="ECO:0007669"/>
    <property type="project" value="InterPro"/>
</dbReference>
<feature type="modified residue" description="N6-(pyridoxal phosphate)lysine" evidence="5">
    <location>
        <position position="212"/>
    </location>
</feature>
<dbReference type="PIRSF" id="PIRSF001434">
    <property type="entry name" value="CGS"/>
    <property type="match status" value="1"/>
</dbReference>
<evidence type="ECO:0000256" key="4">
    <source>
        <dbReference type="ARBA" id="ARBA00022898"/>
    </source>
</evidence>
<keyword evidence="8" id="KW-1185">Reference proteome</keyword>
<dbReference type="AlphaFoldDB" id="A0A974NJF9"/>
<organism evidence="7 8">
    <name type="scientific">Peribacillus psychrosaccharolyticus</name>
    <name type="common">Bacillus psychrosaccharolyticus</name>
    <dbReference type="NCBI Taxonomy" id="1407"/>
    <lineage>
        <taxon>Bacteria</taxon>
        <taxon>Bacillati</taxon>
        <taxon>Bacillota</taxon>
        <taxon>Bacilli</taxon>
        <taxon>Bacillales</taxon>
        <taxon>Bacillaceae</taxon>
        <taxon>Peribacillus</taxon>
    </lineage>
</organism>
<dbReference type="InterPro" id="IPR006235">
    <property type="entry name" value="OAc-hSer/O-AcSer_sulfhydrylase"/>
</dbReference>
<dbReference type="InterPro" id="IPR000277">
    <property type="entry name" value="Cys/Met-Metab_PyrdxlP-dep_enz"/>
</dbReference>
<dbReference type="Pfam" id="PF01053">
    <property type="entry name" value="Cys_Met_Meta_PP"/>
    <property type="match status" value="1"/>
</dbReference>
<dbReference type="GO" id="GO:0003961">
    <property type="term" value="F:O-acetylhomoserine aminocarboxypropyltransferase activity"/>
    <property type="evidence" value="ECO:0007669"/>
    <property type="project" value="TreeGrafter"/>
</dbReference>
<reference evidence="7 8" key="1">
    <citation type="submission" date="2021-01" db="EMBL/GenBank/DDBJ databases">
        <title>FDA dAtabase for Regulatory Grade micrObial Sequences (FDA-ARGOS): Supporting development and validation of Infectious Disease Dx tests.</title>
        <authorList>
            <person name="Nelson B."/>
            <person name="Plummer A."/>
            <person name="Tallon L."/>
            <person name="Sadzewicz L."/>
            <person name="Zhao X."/>
            <person name="Boylan J."/>
            <person name="Ott S."/>
            <person name="Bowen H."/>
            <person name="Vavikolanu K."/>
            <person name="Mehta A."/>
            <person name="Aluvathingal J."/>
            <person name="Nadendla S."/>
            <person name="Myers T."/>
            <person name="Yan Y."/>
            <person name="Sichtig H."/>
        </authorList>
    </citation>
    <scope>NUCLEOTIDE SEQUENCE [LARGE SCALE GENOMIC DNA]</scope>
    <source>
        <strain evidence="7 8">FDAARGOS_1161</strain>
    </source>
</reference>
<dbReference type="PROSITE" id="PS00868">
    <property type="entry name" value="CYS_MET_METAB_PP"/>
    <property type="match status" value="1"/>
</dbReference>
<evidence type="ECO:0000256" key="2">
    <source>
        <dbReference type="ARBA" id="ARBA00009077"/>
    </source>
</evidence>
<evidence type="ECO:0000256" key="5">
    <source>
        <dbReference type="PIRSR" id="PIRSR001434-2"/>
    </source>
</evidence>
<dbReference type="EMBL" id="CP068053">
    <property type="protein sequence ID" value="QQS98702.1"/>
    <property type="molecule type" value="Genomic_DNA"/>
</dbReference>
<dbReference type="GO" id="GO:0071269">
    <property type="term" value="P:L-homocysteine biosynthetic process"/>
    <property type="evidence" value="ECO:0007669"/>
    <property type="project" value="TreeGrafter"/>
</dbReference>
<evidence type="ECO:0000313" key="8">
    <source>
        <dbReference type="Proteomes" id="UP000595254"/>
    </source>
</evidence>
<dbReference type="GO" id="GO:0005737">
    <property type="term" value="C:cytoplasm"/>
    <property type="evidence" value="ECO:0007669"/>
    <property type="project" value="TreeGrafter"/>
</dbReference>
<evidence type="ECO:0000256" key="1">
    <source>
        <dbReference type="ARBA" id="ARBA00001933"/>
    </source>
</evidence>
<dbReference type="GO" id="GO:0004124">
    <property type="term" value="F:cysteine synthase activity"/>
    <property type="evidence" value="ECO:0007669"/>
    <property type="project" value="TreeGrafter"/>
</dbReference>
<dbReference type="GO" id="GO:0006535">
    <property type="term" value="P:cysteine biosynthetic process from serine"/>
    <property type="evidence" value="ECO:0007669"/>
    <property type="project" value="TreeGrafter"/>
</dbReference>
<dbReference type="KEGG" id="ppsr:I6J18_13350"/>
<dbReference type="SUPFAM" id="SSF53383">
    <property type="entry name" value="PLP-dependent transferases"/>
    <property type="match status" value="1"/>
</dbReference>
<evidence type="ECO:0000256" key="3">
    <source>
        <dbReference type="ARBA" id="ARBA00022679"/>
    </source>
</evidence>
<gene>
    <name evidence="7" type="ORF">I6J18_13350</name>
</gene>
<dbReference type="Proteomes" id="UP000595254">
    <property type="component" value="Chromosome"/>
</dbReference>
<dbReference type="RefSeq" id="WP_040376726.1">
    <property type="nucleotide sequence ID" value="NZ_CP068053.1"/>
</dbReference>
<dbReference type="Gene3D" id="3.40.640.10">
    <property type="entry name" value="Type I PLP-dependent aspartate aminotransferase-like (Major domain)"/>
    <property type="match status" value="1"/>
</dbReference>
<dbReference type="CDD" id="cd00614">
    <property type="entry name" value="CGS_like"/>
    <property type="match status" value="1"/>
</dbReference>
<dbReference type="PANTHER" id="PTHR43797">
    <property type="entry name" value="HOMOCYSTEINE/CYSTEINE SYNTHASE"/>
    <property type="match status" value="1"/>
</dbReference>
<dbReference type="Gene3D" id="3.90.1150.10">
    <property type="entry name" value="Aspartate Aminotransferase, domain 1"/>
    <property type="match status" value="1"/>
</dbReference>
<dbReference type="PANTHER" id="PTHR43797:SF2">
    <property type="entry name" value="HOMOCYSTEINE_CYSTEINE SYNTHASE"/>
    <property type="match status" value="1"/>
</dbReference>
<proteinExistence type="inferred from homology"/>
<comment type="cofactor">
    <cofactor evidence="1 6">
        <name>pyridoxal 5'-phosphate</name>
        <dbReference type="ChEBI" id="CHEBI:597326"/>
    </cofactor>
</comment>
<dbReference type="FunFam" id="3.40.640.10:FF:000035">
    <property type="entry name" value="O-succinylhomoserine sulfhydrylase"/>
    <property type="match status" value="1"/>
</dbReference>
<dbReference type="InterPro" id="IPR015421">
    <property type="entry name" value="PyrdxlP-dep_Trfase_major"/>
</dbReference>
<dbReference type="InterPro" id="IPR015422">
    <property type="entry name" value="PyrdxlP-dep_Trfase_small"/>
</dbReference>
<protein>
    <submittedName>
        <fullName evidence="7">O-acetylhomoserine aminocarboxypropyltransferase/cysteine synthase</fullName>
    </submittedName>
</protein>
<sequence length="437" mass="47047">MTKKEETTLNFDTIALHGGQVMDSVTRSRAVPLYQTTSYGFEDTEHAASLFKMEKEGYVYSRNANPTNAVLEKRLAQLEGGNGAFAVSSGQAAISIALLTLAKAGDEIVATNALYGGTYNLFSVTFPRFGVKVKFVDGRDPAAVASAITDKTKAVFTETIGNPGLQIADLKVLSEIAHEQGIPLVVDSTFTTPYLQKPLEFGADIVVHSITKFVGGHGTSIGGAIIDSGKFPWDNGKYPEFTVKKPSLNNRSYLEVGGSNALIVKARFELGHDLGASLSPFNGWLFIQGLESLSLRVRQHVSNAEKVAAFLAANEHVAWVNYPTLKDNPQYELAKTYLPKGAGSIFTFGIKGGLEAGKRFINSVNLLSHVANVGDSKTLVIHPASTTHSRLLPEEQVEAGVTPEQIRLSIGLEDIEDIINDIDQALEAAVKYSEASK</sequence>